<dbReference type="Proteomes" id="UP001164539">
    <property type="component" value="Chromosome 11"/>
</dbReference>
<keyword evidence="2" id="KW-1185">Reference proteome</keyword>
<evidence type="ECO:0000313" key="1">
    <source>
        <dbReference type="EMBL" id="KAJ4707335.1"/>
    </source>
</evidence>
<sequence>MRTRQLLKSSLRKTPTPTTTRRRRRTAAETLRIRRAKARACCKAVQRRRRSFPSSSTAAAKLVTNGKVSDKLEALKNLIPGSHFNGREDEEDDQNVKAENLFRETADYIILLRTRVVVLQRLIKFYGSANTTEENQNDNHVNVLL</sequence>
<organism evidence="1 2">
    <name type="scientific">Melia azedarach</name>
    <name type="common">Chinaberry tree</name>
    <dbReference type="NCBI Taxonomy" id="155640"/>
    <lineage>
        <taxon>Eukaryota</taxon>
        <taxon>Viridiplantae</taxon>
        <taxon>Streptophyta</taxon>
        <taxon>Embryophyta</taxon>
        <taxon>Tracheophyta</taxon>
        <taxon>Spermatophyta</taxon>
        <taxon>Magnoliopsida</taxon>
        <taxon>eudicotyledons</taxon>
        <taxon>Gunneridae</taxon>
        <taxon>Pentapetalae</taxon>
        <taxon>rosids</taxon>
        <taxon>malvids</taxon>
        <taxon>Sapindales</taxon>
        <taxon>Meliaceae</taxon>
        <taxon>Melia</taxon>
    </lineage>
</organism>
<proteinExistence type="predicted"/>
<protein>
    <submittedName>
        <fullName evidence="1">Transcription factor like</fullName>
    </submittedName>
</protein>
<accession>A0ACC1X7B7</accession>
<evidence type="ECO:0000313" key="2">
    <source>
        <dbReference type="Proteomes" id="UP001164539"/>
    </source>
</evidence>
<dbReference type="EMBL" id="CM051404">
    <property type="protein sequence ID" value="KAJ4707335.1"/>
    <property type="molecule type" value="Genomic_DNA"/>
</dbReference>
<name>A0ACC1X7B7_MELAZ</name>
<gene>
    <name evidence="1" type="ORF">OWV82_020872</name>
</gene>
<comment type="caution">
    <text evidence="1">The sequence shown here is derived from an EMBL/GenBank/DDBJ whole genome shotgun (WGS) entry which is preliminary data.</text>
</comment>
<reference evidence="1 2" key="1">
    <citation type="journal article" date="2023" name="Science">
        <title>Complex scaffold remodeling in plant triterpene biosynthesis.</title>
        <authorList>
            <person name="De La Pena R."/>
            <person name="Hodgson H."/>
            <person name="Liu J.C."/>
            <person name="Stephenson M.J."/>
            <person name="Martin A.C."/>
            <person name="Owen C."/>
            <person name="Harkess A."/>
            <person name="Leebens-Mack J."/>
            <person name="Jimenez L.E."/>
            <person name="Osbourn A."/>
            <person name="Sattely E.S."/>
        </authorList>
    </citation>
    <scope>NUCLEOTIDE SEQUENCE [LARGE SCALE GENOMIC DNA]</scope>
    <source>
        <strain evidence="2">cv. JPN11</strain>
        <tissue evidence="1">Leaf</tissue>
    </source>
</reference>